<dbReference type="Proteomes" id="UP000887540">
    <property type="component" value="Unplaced"/>
</dbReference>
<dbReference type="Pfam" id="PF01549">
    <property type="entry name" value="ShK"/>
    <property type="match status" value="1"/>
</dbReference>
<feature type="compositionally biased region" description="Polar residues" evidence="2">
    <location>
        <begin position="177"/>
        <end position="201"/>
    </location>
</feature>
<dbReference type="WBParaSite" id="ACRNAN_scaffold1048.g29617.t1">
    <property type="protein sequence ID" value="ACRNAN_scaffold1048.g29617.t1"/>
    <property type="gene ID" value="ACRNAN_scaffold1048.g29617"/>
</dbReference>
<dbReference type="PROSITE" id="PS51670">
    <property type="entry name" value="SHKT"/>
    <property type="match status" value="1"/>
</dbReference>
<dbReference type="AlphaFoldDB" id="A0A914CHN3"/>
<name>A0A914CHN3_9BILA</name>
<keyword evidence="4" id="KW-1185">Reference proteome</keyword>
<evidence type="ECO:0000256" key="1">
    <source>
        <dbReference type="PROSITE-ProRule" id="PRU01005"/>
    </source>
</evidence>
<evidence type="ECO:0000256" key="2">
    <source>
        <dbReference type="SAM" id="MobiDB-lite"/>
    </source>
</evidence>
<proteinExistence type="predicted"/>
<feature type="compositionally biased region" description="Polar residues" evidence="2">
    <location>
        <begin position="245"/>
        <end position="257"/>
    </location>
</feature>
<evidence type="ECO:0000313" key="5">
    <source>
        <dbReference type="WBParaSite" id="ACRNAN_scaffold1048.g29617.t1"/>
    </source>
</evidence>
<comment type="caution">
    <text evidence="1">Lacks conserved residue(s) required for the propagation of feature annotation.</text>
</comment>
<organism evidence="4 5">
    <name type="scientific">Acrobeloides nanus</name>
    <dbReference type="NCBI Taxonomy" id="290746"/>
    <lineage>
        <taxon>Eukaryota</taxon>
        <taxon>Metazoa</taxon>
        <taxon>Ecdysozoa</taxon>
        <taxon>Nematoda</taxon>
        <taxon>Chromadorea</taxon>
        <taxon>Rhabditida</taxon>
        <taxon>Tylenchina</taxon>
        <taxon>Cephalobomorpha</taxon>
        <taxon>Cephaloboidea</taxon>
        <taxon>Cephalobidae</taxon>
        <taxon>Acrobeloides</taxon>
    </lineage>
</organism>
<feature type="disulfide bond" evidence="1">
    <location>
        <begin position="70"/>
        <end position="104"/>
    </location>
</feature>
<dbReference type="InterPro" id="IPR003582">
    <property type="entry name" value="ShKT_dom"/>
</dbReference>
<feature type="region of interest" description="Disordered" evidence="2">
    <location>
        <begin position="177"/>
        <end position="206"/>
    </location>
</feature>
<feature type="region of interest" description="Disordered" evidence="2">
    <location>
        <begin position="234"/>
        <end position="271"/>
    </location>
</feature>
<evidence type="ECO:0000313" key="4">
    <source>
        <dbReference type="Proteomes" id="UP000887540"/>
    </source>
</evidence>
<feature type="compositionally biased region" description="Basic and acidic residues" evidence="2">
    <location>
        <begin position="260"/>
        <end position="271"/>
    </location>
</feature>
<sequence>MDDGYSIESFENGDMDLLGLKKSRKARDKNTFTAEEIIKNLMNFVKVSPRMLSNQTEENVPTIKNGKSECADTYETCCFWALMGECDLNPSYMETLCPQSCGKCGCYTSPKCRTARAKCDLFLNISNTTKVLEVPSLPGNTTIKHNIHYNFVTRPTLATMPVQLVSNETPRRALYTTSTTRLPSESTTKTTTSLPQQSDQKMTTKKPLKHINTMDMDLIFTEFLEQMLPEKGKMDMEPIPKRPKTSNIKHSYRTSAYNRRIGEGAYKESPH</sequence>
<evidence type="ECO:0000259" key="3">
    <source>
        <dbReference type="PROSITE" id="PS51670"/>
    </source>
</evidence>
<protein>
    <submittedName>
        <fullName evidence="5">ShKT domain-containing protein</fullName>
    </submittedName>
</protein>
<keyword evidence="1" id="KW-1015">Disulfide bond</keyword>
<accession>A0A914CHN3</accession>
<feature type="domain" description="ShKT" evidence="3">
    <location>
        <begin position="70"/>
        <end position="104"/>
    </location>
</feature>
<dbReference type="SMART" id="SM00254">
    <property type="entry name" value="ShKT"/>
    <property type="match status" value="1"/>
</dbReference>
<reference evidence="5" key="1">
    <citation type="submission" date="2022-11" db="UniProtKB">
        <authorList>
            <consortium name="WormBaseParasite"/>
        </authorList>
    </citation>
    <scope>IDENTIFICATION</scope>
</reference>